<keyword evidence="1" id="KW-0472">Membrane</keyword>
<dbReference type="EMBL" id="VCJR02000004">
    <property type="protein sequence ID" value="NHK29329.1"/>
    <property type="molecule type" value="Genomic_DNA"/>
</dbReference>
<evidence type="ECO:0000313" key="2">
    <source>
        <dbReference type="EMBL" id="GGI01110.1"/>
    </source>
</evidence>
<proteinExistence type="predicted"/>
<keyword evidence="1" id="KW-0812">Transmembrane</keyword>
<gene>
    <name evidence="3" type="ORF">FF098_015535</name>
    <name evidence="2" type="ORF">GCM10011355_30980</name>
</gene>
<feature type="transmembrane region" description="Helical" evidence="1">
    <location>
        <begin position="68"/>
        <end position="90"/>
    </location>
</feature>
<dbReference type="Proteomes" id="UP000818603">
    <property type="component" value="Unassembled WGS sequence"/>
</dbReference>
<evidence type="ECO:0000256" key="1">
    <source>
        <dbReference type="SAM" id="Phobius"/>
    </source>
</evidence>
<dbReference type="Proteomes" id="UP000621856">
    <property type="component" value="Unassembled WGS sequence"/>
</dbReference>
<dbReference type="RefSeq" id="WP_155142260.1">
    <property type="nucleotide sequence ID" value="NZ_BMGZ01000004.1"/>
</dbReference>
<accession>A0A8J3EQ69</accession>
<protein>
    <submittedName>
        <fullName evidence="2">Uncharacterized protein</fullName>
    </submittedName>
</protein>
<organism evidence="2 4">
    <name type="scientific">Aquisalinus luteolus</name>
    <dbReference type="NCBI Taxonomy" id="1566827"/>
    <lineage>
        <taxon>Bacteria</taxon>
        <taxon>Pseudomonadati</taxon>
        <taxon>Pseudomonadota</taxon>
        <taxon>Alphaproteobacteria</taxon>
        <taxon>Parvularculales</taxon>
        <taxon>Parvularculaceae</taxon>
        <taxon>Aquisalinus</taxon>
    </lineage>
</organism>
<comment type="caution">
    <text evidence="2">The sequence shown here is derived from an EMBL/GenBank/DDBJ whole genome shotgun (WGS) entry which is preliminary data.</text>
</comment>
<evidence type="ECO:0000313" key="3">
    <source>
        <dbReference type="EMBL" id="NHK29329.1"/>
    </source>
</evidence>
<evidence type="ECO:0000313" key="5">
    <source>
        <dbReference type="Proteomes" id="UP000818603"/>
    </source>
</evidence>
<reference evidence="2" key="1">
    <citation type="journal article" date="2014" name="Int. J. Syst. Evol. Microbiol.">
        <title>Complete genome sequence of Corynebacterium casei LMG S-19264T (=DSM 44701T), isolated from a smear-ripened cheese.</title>
        <authorList>
            <consortium name="US DOE Joint Genome Institute (JGI-PGF)"/>
            <person name="Walter F."/>
            <person name="Albersmeier A."/>
            <person name="Kalinowski J."/>
            <person name="Ruckert C."/>
        </authorList>
    </citation>
    <scope>NUCLEOTIDE SEQUENCE</scope>
    <source>
        <strain evidence="2">CGMCC 1.14984</strain>
    </source>
</reference>
<keyword evidence="1" id="KW-1133">Transmembrane helix</keyword>
<name>A0A8J3EQ69_9PROT</name>
<reference evidence="2" key="3">
    <citation type="submission" date="2020-09" db="EMBL/GenBank/DDBJ databases">
        <authorList>
            <person name="Sun Q."/>
            <person name="Zhou Y."/>
        </authorList>
    </citation>
    <scope>NUCLEOTIDE SEQUENCE</scope>
    <source>
        <strain evidence="2">CGMCC 1.14984</strain>
    </source>
</reference>
<dbReference type="AlphaFoldDB" id="A0A8J3EQ69"/>
<evidence type="ECO:0000313" key="4">
    <source>
        <dbReference type="Proteomes" id="UP000621856"/>
    </source>
</evidence>
<feature type="transmembrane region" description="Helical" evidence="1">
    <location>
        <begin position="96"/>
        <end position="120"/>
    </location>
</feature>
<dbReference type="EMBL" id="BMGZ01000004">
    <property type="protein sequence ID" value="GGI01110.1"/>
    <property type="molecule type" value="Genomic_DNA"/>
</dbReference>
<keyword evidence="5" id="KW-1185">Reference proteome</keyword>
<sequence length="135" mass="14816">MSIKEAPLIRAVSHYGPLPGFLFTNPILNGFIPVILSTITLACVAFFLGMEVHVPNSQLNGAVNGIRVAAIIGLILSVPFLMIAFIRGLIIGDDRVFYSLFGFGIVLAIAFLFFLDWLFLPTINGWASDHQLTFF</sequence>
<reference evidence="3 5" key="2">
    <citation type="submission" date="2020-02" db="EMBL/GenBank/DDBJ databases">
        <title>Genome sequence of Parvularcula flava strain NH6-79.</title>
        <authorList>
            <person name="Abdul Karim M.H."/>
            <person name="Lam M.Q."/>
            <person name="Chen S.J."/>
            <person name="Yahya A."/>
            <person name="Shahir S."/>
            <person name="Shamsir M.S."/>
            <person name="Chong C.S."/>
        </authorList>
    </citation>
    <scope>NUCLEOTIDE SEQUENCE [LARGE SCALE GENOMIC DNA]</scope>
    <source>
        <strain evidence="3 5">NH6-79</strain>
    </source>
</reference>
<feature type="transmembrane region" description="Helical" evidence="1">
    <location>
        <begin position="27"/>
        <end position="48"/>
    </location>
</feature>